<dbReference type="EMBL" id="KV875699">
    <property type="protein sequence ID" value="RZR72495.1"/>
    <property type="molecule type" value="Genomic_DNA"/>
</dbReference>
<evidence type="ECO:0000313" key="2">
    <source>
        <dbReference type="EMBL" id="RZR72495.1"/>
    </source>
</evidence>
<sequence length="214" mass="23125">MGQLFYKYKNRVTLACFLARHPGLEVDSDPFTEKPEDSLVPSTSSRGSWSEVFPSTTRTASKVVGHQNGLDDQGRMSVGNRLDLGCKPADELSEGFLPPLSNTKKAGNLKLVVIGLSCISGVKGEPPFELSPVSSFDLVIAFCTSSNHRFTYRSCACTESIESDDKMSGSRGLCSASRWCAIDFSRTGRGLPIEFLVGNLALCGCAELVSWVPD</sequence>
<gene>
    <name evidence="2" type="ORF">BHM03_00014085</name>
</gene>
<organism evidence="2">
    <name type="scientific">Ensete ventricosum</name>
    <name type="common">Abyssinian banana</name>
    <name type="synonym">Musa ensete</name>
    <dbReference type="NCBI Taxonomy" id="4639"/>
    <lineage>
        <taxon>Eukaryota</taxon>
        <taxon>Viridiplantae</taxon>
        <taxon>Streptophyta</taxon>
        <taxon>Embryophyta</taxon>
        <taxon>Tracheophyta</taxon>
        <taxon>Spermatophyta</taxon>
        <taxon>Magnoliopsida</taxon>
        <taxon>Liliopsida</taxon>
        <taxon>Zingiberales</taxon>
        <taxon>Musaceae</taxon>
        <taxon>Ensete</taxon>
    </lineage>
</organism>
<feature type="compositionally biased region" description="Polar residues" evidence="1">
    <location>
        <begin position="40"/>
        <end position="52"/>
    </location>
</feature>
<dbReference type="Proteomes" id="UP000290560">
    <property type="component" value="Unassembled WGS sequence"/>
</dbReference>
<reference evidence="2" key="1">
    <citation type="journal article" date="2018" name="Data Brief">
        <title>Genome sequence data from 17 accessions of Ensete ventricosum, a staple food crop for millions in Ethiopia.</title>
        <authorList>
            <person name="Yemataw Z."/>
            <person name="Muzemil S."/>
            <person name="Ambachew D."/>
            <person name="Tripathi L."/>
            <person name="Tesfaye K."/>
            <person name="Chala A."/>
            <person name="Farbos A."/>
            <person name="O'Neill P."/>
            <person name="Moore K."/>
            <person name="Grant M."/>
            <person name="Studholme D.J."/>
        </authorList>
    </citation>
    <scope>NUCLEOTIDE SEQUENCE [LARGE SCALE GENOMIC DNA]</scope>
    <source>
        <tissue evidence="2">Leaf</tissue>
    </source>
</reference>
<evidence type="ECO:0000256" key="1">
    <source>
        <dbReference type="SAM" id="MobiDB-lite"/>
    </source>
</evidence>
<name>A0A445MDZ9_ENSVE</name>
<feature type="region of interest" description="Disordered" evidence="1">
    <location>
        <begin position="27"/>
        <end position="52"/>
    </location>
</feature>
<protein>
    <submittedName>
        <fullName evidence="2">Uncharacterized protein</fullName>
    </submittedName>
</protein>
<dbReference type="AlphaFoldDB" id="A0A445MDZ9"/>
<proteinExistence type="predicted"/>
<accession>A0A445MDZ9</accession>